<keyword evidence="5" id="KW-0677">Repeat</keyword>
<dbReference type="GO" id="GO:0005886">
    <property type="term" value="C:plasma membrane"/>
    <property type="evidence" value="ECO:0007669"/>
    <property type="project" value="UniProtKB-SubCell"/>
</dbReference>
<dbReference type="AlphaFoldDB" id="A0A179CVS5"/>
<dbReference type="InterPro" id="IPR003439">
    <property type="entry name" value="ABC_transporter-like_ATP-bd"/>
</dbReference>
<proteinExistence type="predicted"/>
<evidence type="ECO:0000256" key="8">
    <source>
        <dbReference type="ARBA" id="ARBA00022967"/>
    </source>
</evidence>
<evidence type="ECO:0000256" key="5">
    <source>
        <dbReference type="ARBA" id="ARBA00022737"/>
    </source>
</evidence>
<evidence type="ECO:0000256" key="7">
    <source>
        <dbReference type="ARBA" id="ARBA00022840"/>
    </source>
</evidence>
<comment type="caution">
    <text evidence="11">The sequence shown here is derived from an EMBL/GenBank/DDBJ whole genome shotgun (WGS) entry which is preliminary data.</text>
</comment>
<dbReference type="Pfam" id="PF00005">
    <property type="entry name" value="ABC_tran"/>
    <property type="match status" value="2"/>
</dbReference>
<dbReference type="PANTHER" id="PTHR43790">
    <property type="entry name" value="CARBOHYDRATE TRANSPORT ATP-BINDING PROTEIN MG119-RELATED"/>
    <property type="match status" value="1"/>
</dbReference>
<dbReference type="SMART" id="SM00382">
    <property type="entry name" value="AAA"/>
    <property type="match status" value="2"/>
</dbReference>
<dbReference type="PATRIC" id="fig|1261658.3.peg.1220"/>
<evidence type="ECO:0000256" key="3">
    <source>
        <dbReference type="ARBA" id="ARBA00022475"/>
    </source>
</evidence>
<dbReference type="PROSITE" id="PS50893">
    <property type="entry name" value="ABC_TRANSPORTER_2"/>
    <property type="match status" value="2"/>
</dbReference>
<evidence type="ECO:0000256" key="4">
    <source>
        <dbReference type="ARBA" id="ARBA00022597"/>
    </source>
</evidence>
<feature type="domain" description="ABC transporter" evidence="10">
    <location>
        <begin position="7"/>
        <end position="243"/>
    </location>
</feature>
<dbReference type="CDD" id="cd03216">
    <property type="entry name" value="ABC_Carb_Monos_I"/>
    <property type="match status" value="1"/>
</dbReference>
<sequence length="516" mass="56439">MSTTPLLEVKALTKSFSGVLALNNVKLTVNKGEVHALLGENGAGKSTLLKALSGAQPQTSGEIIFNGDSLNPNDSPFDRQLKGIVTIYQEFNLLPNMTVAENFFLGREPTKGLFVNEKAVNDEAQLVLDNLGLNIKPDTQVSRLSVAQQQMVEIARAMTLNAKLIVMDEPSAALSDKEVETLHQIVRDLKSRGISVIYVTHRLNEVFALCDRFTVFQDGCYSGEGEVKNVNVDQIIKMMVGREVAFTRRPSEETHHTHRPVRLAVKNLHREKPALDPHGIALHGVSFNIHEGEVLGIAGLVGAGRTEIARCLFGVENYTADEIILDGKPYSATSPLDALEKGVALVPEDRKKEGLVLGLPIKTNMTLPILSKLLKGNLFVDQHKEDNLIETYRQALRIKMVSSELEARKLSGGNQQKVILARCMALNPKVLIVDEPTRGIDVGAKSEVHQVLFDMAKQGVAVLVISSDLPEIMAISDRIITLSEGRVTGEIHGDDATEEKLMSMMAVGVQREQQAA</sequence>
<comment type="subcellular location">
    <subcellularLocation>
        <location evidence="1">Cell membrane</location>
        <topology evidence="1">Peripheral membrane protein</topology>
    </subcellularLocation>
</comment>
<evidence type="ECO:0000259" key="10">
    <source>
        <dbReference type="PROSITE" id="PS50893"/>
    </source>
</evidence>
<dbReference type="InterPro" id="IPR027417">
    <property type="entry name" value="P-loop_NTPase"/>
</dbReference>
<name>A0A179CVS5_BIBTR</name>
<dbReference type="InterPro" id="IPR017871">
    <property type="entry name" value="ABC_transporter-like_CS"/>
</dbReference>
<keyword evidence="7" id="KW-0067">ATP-binding</keyword>
<keyword evidence="3" id="KW-1003">Cell membrane</keyword>
<evidence type="ECO:0000313" key="11">
    <source>
        <dbReference type="EMBL" id="OAQ13985.1"/>
    </source>
</evidence>
<accession>A0A179CVS5</accession>
<dbReference type="SUPFAM" id="SSF52540">
    <property type="entry name" value="P-loop containing nucleoside triphosphate hydrolases"/>
    <property type="match status" value="2"/>
</dbReference>
<feature type="domain" description="ABC transporter" evidence="10">
    <location>
        <begin position="263"/>
        <end position="509"/>
    </location>
</feature>
<protein>
    <submittedName>
        <fullName evidence="11">Asparaginase</fullName>
    </submittedName>
</protein>
<dbReference type="EMBL" id="JACI01000002">
    <property type="protein sequence ID" value="OAQ13985.1"/>
    <property type="molecule type" value="Genomic_DNA"/>
</dbReference>
<keyword evidence="6" id="KW-0547">Nucleotide-binding</keyword>
<dbReference type="InterPro" id="IPR050107">
    <property type="entry name" value="ABC_carbohydrate_import_ATPase"/>
</dbReference>
<evidence type="ECO:0000256" key="2">
    <source>
        <dbReference type="ARBA" id="ARBA00022448"/>
    </source>
</evidence>
<evidence type="ECO:0000256" key="6">
    <source>
        <dbReference type="ARBA" id="ARBA00022741"/>
    </source>
</evidence>
<dbReference type="GO" id="GO:0016887">
    <property type="term" value="F:ATP hydrolysis activity"/>
    <property type="evidence" value="ECO:0007669"/>
    <property type="project" value="InterPro"/>
</dbReference>
<evidence type="ECO:0000256" key="9">
    <source>
        <dbReference type="ARBA" id="ARBA00023136"/>
    </source>
</evidence>
<dbReference type="Proteomes" id="UP000078358">
    <property type="component" value="Unassembled WGS sequence"/>
</dbReference>
<dbReference type="PROSITE" id="PS00211">
    <property type="entry name" value="ABC_TRANSPORTER_1"/>
    <property type="match status" value="1"/>
</dbReference>
<evidence type="ECO:0000313" key="12">
    <source>
        <dbReference type="Proteomes" id="UP000078358"/>
    </source>
</evidence>
<gene>
    <name evidence="11" type="ORF">F480_06175</name>
</gene>
<keyword evidence="9" id="KW-0472">Membrane</keyword>
<dbReference type="FunFam" id="3.40.50.300:FF:000127">
    <property type="entry name" value="Ribose import ATP-binding protein RbsA"/>
    <property type="match status" value="1"/>
</dbReference>
<dbReference type="RefSeq" id="WP_064318535.1">
    <property type="nucleotide sequence ID" value="NZ_JACI01000002.1"/>
</dbReference>
<dbReference type="GO" id="GO:0005524">
    <property type="term" value="F:ATP binding"/>
    <property type="evidence" value="ECO:0007669"/>
    <property type="project" value="UniProtKB-KW"/>
</dbReference>
<organism evidence="11 12">
    <name type="scientific">Bibersteinia trehalosi Y31</name>
    <dbReference type="NCBI Taxonomy" id="1261658"/>
    <lineage>
        <taxon>Bacteria</taxon>
        <taxon>Pseudomonadati</taxon>
        <taxon>Pseudomonadota</taxon>
        <taxon>Gammaproteobacteria</taxon>
        <taxon>Pasteurellales</taxon>
        <taxon>Pasteurellaceae</taxon>
        <taxon>Bibersteinia</taxon>
    </lineage>
</organism>
<dbReference type="CDD" id="cd03215">
    <property type="entry name" value="ABC_Carb_Monos_II"/>
    <property type="match status" value="1"/>
</dbReference>
<dbReference type="Gene3D" id="3.40.50.300">
    <property type="entry name" value="P-loop containing nucleotide triphosphate hydrolases"/>
    <property type="match status" value="2"/>
</dbReference>
<keyword evidence="4" id="KW-0762">Sugar transport</keyword>
<dbReference type="InterPro" id="IPR003593">
    <property type="entry name" value="AAA+_ATPase"/>
</dbReference>
<reference evidence="11 12" key="1">
    <citation type="submission" date="2014-01" db="EMBL/GenBank/DDBJ databases">
        <authorList>
            <person name="Zuccon D."/>
        </authorList>
    </citation>
    <scope>NUCLEOTIDE SEQUENCE [LARGE SCALE GENOMIC DNA]</scope>
    <source>
        <strain evidence="11 12">Y31</strain>
    </source>
</reference>
<dbReference type="PANTHER" id="PTHR43790:SF3">
    <property type="entry name" value="D-ALLOSE IMPORT ATP-BINDING PROTEIN ALSA-RELATED"/>
    <property type="match status" value="1"/>
</dbReference>
<keyword evidence="8" id="KW-1278">Translocase</keyword>
<keyword evidence="2" id="KW-0813">Transport</keyword>
<evidence type="ECO:0000256" key="1">
    <source>
        <dbReference type="ARBA" id="ARBA00004202"/>
    </source>
</evidence>